<dbReference type="Proteomes" id="UP001153620">
    <property type="component" value="Chromosome 1"/>
</dbReference>
<reference evidence="3" key="1">
    <citation type="submission" date="2022-01" db="EMBL/GenBank/DDBJ databases">
        <authorList>
            <person name="King R."/>
        </authorList>
    </citation>
    <scope>NUCLEOTIDE SEQUENCE</scope>
</reference>
<dbReference type="OrthoDB" id="118951at2759"/>
<organism evidence="3 4">
    <name type="scientific">Chironomus riparius</name>
    <dbReference type="NCBI Taxonomy" id="315576"/>
    <lineage>
        <taxon>Eukaryota</taxon>
        <taxon>Metazoa</taxon>
        <taxon>Ecdysozoa</taxon>
        <taxon>Arthropoda</taxon>
        <taxon>Hexapoda</taxon>
        <taxon>Insecta</taxon>
        <taxon>Pterygota</taxon>
        <taxon>Neoptera</taxon>
        <taxon>Endopterygota</taxon>
        <taxon>Diptera</taxon>
        <taxon>Nematocera</taxon>
        <taxon>Chironomoidea</taxon>
        <taxon>Chironomidae</taxon>
        <taxon>Chironominae</taxon>
        <taxon>Chironomus</taxon>
    </lineage>
</organism>
<dbReference type="EMBL" id="OU895877">
    <property type="protein sequence ID" value="CAG9800761.1"/>
    <property type="molecule type" value="Genomic_DNA"/>
</dbReference>
<feature type="signal peptide" evidence="2">
    <location>
        <begin position="1"/>
        <end position="22"/>
    </location>
</feature>
<gene>
    <name evidence="3" type="ORF">CHIRRI_LOCUS3699</name>
</gene>
<keyword evidence="4" id="KW-1185">Reference proteome</keyword>
<dbReference type="AlphaFoldDB" id="A0A9N9WQZ3"/>
<feature type="transmembrane region" description="Helical" evidence="1">
    <location>
        <begin position="163"/>
        <end position="180"/>
    </location>
</feature>
<evidence type="ECO:0008006" key="5">
    <source>
        <dbReference type="Google" id="ProtNLM"/>
    </source>
</evidence>
<dbReference type="PANTHER" id="PTHR11161:SF0">
    <property type="entry name" value="O-ACYLTRANSFERASE LIKE PROTEIN"/>
    <property type="match status" value="1"/>
</dbReference>
<dbReference type="InterPro" id="IPR052728">
    <property type="entry name" value="O2_lipid_transport_reg"/>
</dbReference>
<feature type="transmembrane region" description="Helical" evidence="1">
    <location>
        <begin position="239"/>
        <end position="265"/>
    </location>
</feature>
<proteinExistence type="predicted"/>
<accession>A0A9N9WQZ3</accession>
<sequence length="333" mass="39608">MFVVFLMIIGTILINNLHLIQAPFYYPDFQSEGCKRNWWRTILLVNNFYFSDDKYMCLPQTWFLCANFHFFLLTPLFIYPIWKWKQLVWLIFPLLLIGSQVINFWFVNMEQDHLKNLNFFSISDGHYTYYYGQTVFLATPWIIGMILGLIFHKYKKINLNKTWKLIISSYLILMTFKLFIRDMLMKPPEFNQFFFTFDRLSFSFYFGCAFFFSNYFKFSTEQGHAKRNVKRRSVHPLNAILIMIDRVGLSLYLINVPVIMMNLVLRKQALVFDFSSIYLETFSDIIISIIAAIFMFVLVEEPFSKISRKFLNNIEPKATVSAKIDGKTACPMI</sequence>
<feature type="chain" id="PRO_5040242878" description="Acyltransferase 3 domain-containing protein" evidence="2">
    <location>
        <begin position="23"/>
        <end position="333"/>
    </location>
</feature>
<dbReference type="PANTHER" id="PTHR11161">
    <property type="entry name" value="O-ACYLTRANSFERASE"/>
    <property type="match status" value="1"/>
</dbReference>
<keyword evidence="2" id="KW-0732">Signal</keyword>
<evidence type="ECO:0000313" key="3">
    <source>
        <dbReference type="EMBL" id="CAG9800761.1"/>
    </source>
</evidence>
<protein>
    <recommendedName>
        <fullName evidence="5">Acyltransferase 3 domain-containing protein</fullName>
    </recommendedName>
</protein>
<evidence type="ECO:0000256" key="2">
    <source>
        <dbReference type="SAM" id="SignalP"/>
    </source>
</evidence>
<feature type="transmembrane region" description="Helical" evidence="1">
    <location>
        <begin position="87"/>
        <end position="107"/>
    </location>
</feature>
<reference evidence="3" key="2">
    <citation type="submission" date="2022-10" db="EMBL/GenBank/DDBJ databases">
        <authorList>
            <consortium name="ENA_rothamsted_submissions"/>
            <consortium name="culmorum"/>
            <person name="King R."/>
        </authorList>
    </citation>
    <scope>NUCLEOTIDE SEQUENCE</scope>
</reference>
<evidence type="ECO:0000313" key="4">
    <source>
        <dbReference type="Proteomes" id="UP001153620"/>
    </source>
</evidence>
<name>A0A9N9WQZ3_9DIPT</name>
<keyword evidence="1" id="KW-0472">Membrane</keyword>
<feature type="transmembrane region" description="Helical" evidence="1">
    <location>
        <begin position="277"/>
        <end position="299"/>
    </location>
</feature>
<feature type="transmembrane region" description="Helical" evidence="1">
    <location>
        <begin position="61"/>
        <end position="82"/>
    </location>
</feature>
<evidence type="ECO:0000256" key="1">
    <source>
        <dbReference type="SAM" id="Phobius"/>
    </source>
</evidence>
<feature type="transmembrane region" description="Helical" evidence="1">
    <location>
        <begin position="127"/>
        <end position="151"/>
    </location>
</feature>
<keyword evidence="1" id="KW-0812">Transmembrane</keyword>
<keyword evidence="1" id="KW-1133">Transmembrane helix</keyword>
<feature type="transmembrane region" description="Helical" evidence="1">
    <location>
        <begin position="200"/>
        <end position="218"/>
    </location>
</feature>